<feature type="domain" description="Glycosyltransferase 2-like" evidence="2">
    <location>
        <begin position="5"/>
        <end position="131"/>
    </location>
</feature>
<sequence>LKIRNYLKENWSSDLVKMLKTEKNEGLIRAKIFGAERSSGEVLIFLDSHCEVNERWIEPLLNRIVTNPKTVVCPIIDIIDADTMRYIESPVCKGGMSWSLVFKWDYPPRSYFDSPEKYIQPLQSATMAGGLFAIKRDYFVELGEYDRGMDIWGAENVEI</sequence>
<dbReference type="GO" id="GO:0005794">
    <property type="term" value="C:Golgi apparatus"/>
    <property type="evidence" value="ECO:0007669"/>
    <property type="project" value="TreeGrafter"/>
</dbReference>
<dbReference type="GO" id="GO:0008593">
    <property type="term" value="P:regulation of Notch signaling pathway"/>
    <property type="evidence" value="ECO:0007669"/>
    <property type="project" value="TreeGrafter"/>
</dbReference>
<dbReference type="Gene3D" id="3.90.550.10">
    <property type="entry name" value="Spore Coat Polysaccharide Biosynthesis Protein SpsA, Chain A"/>
    <property type="match status" value="1"/>
</dbReference>
<reference evidence="3" key="1">
    <citation type="submission" date="2017-02" db="UniProtKB">
        <authorList>
            <consortium name="WormBaseParasite"/>
        </authorList>
    </citation>
    <scope>IDENTIFICATION</scope>
</reference>
<dbReference type="PANTHER" id="PTHR11675">
    <property type="entry name" value="N-ACETYLGALACTOSAMINYLTRANSFERASE"/>
    <property type="match status" value="1"/>
</dbReference>
<protein>
    <submittedName>
        <fullName evidence="3">Glyco_trans_2-like domain-containing protein</fullName>
    </submittedName>
</protein>
<dbReference type="PANTHER" id="PTHR11675:SF63">
    <property type="entry name" value="POLYPEPTIDE N-ACETYLGALACTOSAMINYLTRANSFERASE"/>
    <property type="match status" value="1"/>
</dbReference>
<accession>A0A0M3JIY8</accession>
<dbReference type="SUPFAM" id="SSF53448">
    <property type="entry name" value="Nucleotide-diphospho-sugar transferases"/>
    <property type="match status" value="1"/>
</dbReference>
<dbReference type="GO" id="GO:0005112">
    <property type="term" value="F:Notch binding"/>
    <property type="evidence" value="ECO:0007669"/>
    <property type="project" value="TreeGrafter"/>
</dbReference>
<evidence type="ECO:0000259" key="2">
    <source>
        <dbReference type="Pfam" id="PF00535"/>
    </source>
</evidence>
<dbReference type="GO" id="GO:0004653">
    <property type="term" value="F:polypeptide N-acetylgalactosaminyltransferase activity"/>
    <property type="evidence" value="ECO:0007669"/>
    <property type="project" value="TreeGrafter"/>
</dbReference>
<keyword evidence="1" id="KW-1015">Disulfide bond</keyword>
<dbReference type="AlphaFoldDB" id="A0A0M3JIY8"/>
<dbReference type="InterPro" id="IPR001173">
    <property type="entry name" value="Glyco_trans_2-like"/>
</dbReference>
<dbReference type="WBParaSite" id="ASIM_0000760401-mRNA-1">
    <property type="protein sequence ID" value="ASIM_0000760401-mRNA-1"/>
    <property type="gene ID" value="ASIM_0000760401"/>
</dbReference>
<organism evidence="3">
    <name type="scientific">Anisakis simplex</name>
    <name type="common">Herring worm</name>
    <dbReference type="NCBI Taxonomy" id="6269"/>
    <lineage>
        <taxon>Eukaryota</taxon>
        <taxon>Metazoa</taxon>
        <taxon>Ecdysozoa</taxon>
        <taxon>Nematoda</taxon>
        <taxon>Chromadorea</taxon>
        <taxon>Rhabditida</taxon>
        <taxon>Spirurina</taxon>
        <taxon>Ascaridomorpha</taxon>
        <taxon>Ascaridoidea</taxon>
        <taxon>Anisakidae</taxon>
        <taxon>Anisakis</taxon>
        <taxon>Anisakis simplex complex</taxon>
    </lineage>
</organism>
<dbReference type="InterPro" id="IPR029044">
    <property type="entry name" value="Nucleotide-diphossugar_trans"/>
</dbReference>
<name>A0A0M3JIY8_ANISI</name>
<evidence type="ECO:0000256" key="1">
    <source>
        <dbReference type="ARBA" id="ARBA00023157"/>
    </source>
</evidence>
<evidence type="ECO:0000313" key="3">
    <source>
        <dbReference type="WBParaSite" id="ASIM_0000760401-mRNA-1"/>
    </source>
</evidence>
<dbReference type="GO" id="GO:0006493">
    <property type="term" value="P:protein O-linked glycosylation"/>
    <property type="evidence" value="ECO:0007669"/>
    <property type="project" value="TreeGrafter"/>
</dbReference>
<dbReference type="Pfam" id="PF00535">
    <property type="entry name" value="Glycos_transf_2"/>
    <property type="match status" value="1"/>
</dbReference>
<proteinExistence type="predicted"/>